<dbReference type="InterPro" id="IPR029000">
    <property type="entry name" value="Cyclophilin-like_dom_sf"/>
</dbReference>
<protein>
    <submittedName>
        <fullName evidence="3">Uncharacterized protein</fullName>
    </submittedName>
</protein>
<dbReference type="InterPro" id="IPR017853">
    <property type="entry name" value="GH"/>
</dbReference>
<dbReference type="InterPro" id="IPR013785">
    <property type="entry name" value="Aldolase_TIM"/>
</dbReference>
<evidence type="ECO:0000259" key="2">
    <source>
        <dbReference type="Pfam" id="PF19200"/>
    </source>
</evidence>
<dbReference type="PANTHER" id="PTHR38435">
    <property type="match status" value="1"/>
</dbReference>
<dbReference type="Pfam" id="PF19200">
    <property type="entry name" value="MupG_N"/>
    <property type="match status" value="1"/>
</dbReference>
<accession>A0A239TJE6</accession>
<sequence length="350" mass="40013">MQLGFSVYLGEEFDETYIETMLNKGFRYIFTSLQIPEEDQTQYLKRLEQLSVLNQARAEVIADMNRATFEQLGLSLEDPSSIKDAGIDIIRLDEAVDIDQLADYVEDEHPIMLNASTDAFPILRELNDRGISQENIYVAHNYYPRPNTGLDTAFFKHINERLKGAYPELQIMAFVPGTTFRGPIHRGLPTLEAHRYAHPLASAYELEMMLTDVVCIGDIKINDFMIDQFFHYATEDTVWLRTDLSEDSSFLQTYTNRPDVARDVVRAQESRTTFKDQVEPANAVERPRGSVTLDNNLYGRYMNELEITRRDLSADAAVNVLGHVIEDDLDCIQLIQSGTAFKLFNQKGDE</sequence>
<evidence type="ECO:0000313" key="3">
    <source>
        <dbReference type="EMBL" id="GEP84481.1"/>
    </source>
</evidence>
<comment type="caution">
    <text evidence="3">The sequence shown here is derived from an EMBL/GenBank/DDBJ whole genome shotgun (WGS) entry which is preliminary data.</text>
</comment>
<dbReference type="EMBL" id="BKAR01000011">
    <property type="protein sequence ID" value="GEP84481.1"/>
    <property type="molecule type" value="Genomic_DNA"/>
</dbReference>
<feature type="domain" description="6-phospho-N-acetylmuramidase C-terminal" evidence="1">
    <location>
        <begin position="247"/>
        <end position="343"/>
    </location>
</feature>
<dbReference type="InterPro" id="IPR008589">
    <property type="entry name" value="MupG"/>
</dbReference>
<proteinExistence type="predicted"/>
<dbReference type="InterPro" id="IPR043894">
    <property type="entry name" value="MupG_C"/>
</dbReference>
<evidence type="ECO:0000313" key="4">
    <source>
        <dbReference type="Proteomes" id="UP000321736"/>
    </source>
</evidence>
<feature type="domain" description="6-phospho-N-acetylmuramidase N-terminal" evidence="2">
    <location>
        <begin position="3"/>
        <end position="228"/>
    </location>
</feature>
<dbReference type="PANTHER" id="PTHR38435:SF2">
    <property type="entry name" value="DUF871 DOMAIN-CONTAINING PROTEIN"/>
    <property type="match status" value="1"/>
</dbReference>
<dbReference type="Gene3D" id="2.40.100.10">
    <property type="entry name" value="Cyclophilin-like"/>
    <property type="match status" value="1"/>
</dbReference>
<keyword evidence="4" id="KW-1185">Reference proteome</keyword>
<dbReference type="SUPFAM" id="SSF51445">
    <property type="entry name" value="(Trans)glycosidases"/>
    <property type="match status" value="1"/>
</dbReference>
<dbReference type="InterPro" id="IPR043797">
    <property type="entry name" value="MupG_N"/>
</dbReference>
<name>A0A239TJE6_9STAP</name>
<dbReference type="SUPFAM" id="SSF50891">
    <property type="entry name" value="Cyclophilin-like"/>
    <property type="match status" value="1"/>
</dbReference>
<reference evidence="3 4" key="1">
    <citation type="submission" date="2019-07" db="EMBL/GenBank/DDBJ databases">
        <title>Whole genome shotgun sequence of Staphylococcus piscifermentans NBRC 109625.</title>
        <authorList>
            <person name="Hosoyama A."/>
            <person name="Uohara A."/>
            <person name="Ohji S."/>
            <person name="Ichikawa N."/>
        </authorList>
    </citation>
    <scope>NUCLEOTIDE SEQUENCE [LARGE SCALE GENOMIC DNA]</scope>
    <source>
        <strain evidence="3 4">NBRC 109625</strain>
    </source>
</reference>
<evidence type="ECO:0000259" key="1">
    <source>
        <dbReference type="Pfam" id="PF05913"/>
    </source>
</evidence>
<dbReference type="OrthoDB" id="5809921at2"/>
<organism evidence="3 4">
    <name type="scientific">Staphylococcus piscifermentans</name>
    <dbReference type="NCBI Taxonomy" id="70258"/>
    <lineage>
        <taxon>Bacteria</taxon>
        <taxon>Bacillati</taxon>
        <taxon>Bacillota</taxon>
        <taxon>Bacilli</taxon>
        <taxon>Bacillales</taxon>
        <taxon>Staphylococcaceae</taxon>
        <taxon>Staphylococcus</taxon>
    </lineage>
</organism>
<dbReference type="Proteomes" id="UP000321736">
    <property type="component" value="Unassembled WGS sequence"/>
</dbReference>
<dbReference type="RefSeq" id="WP_095103255.1">
    <property type="nucleotide sequence ID" value="NZ_BKAR01000011.1"/>
</dbReference>
<dbReference type="Gene3D" id="3.20.20.70">
    <property type="entry name" value="Aldolase class I"/>
    <property type="match status" value="1"/>
</dbReference>
<gene>
    <name evidence="3" type="ORF">SPI02_10660</name>
</gene>
<dbReference type="Pfam" id="PF05913">
    <property type="entry name" value="MupG_C"/>
    <property type="match status" value="1"/>
</dbReference>
<dbReference type="AlphaFoldDB" id="A0A239TJE6"/>